<reference evidence="2 3" key="1">
    <citation type="submission" date="2019-05" db="EMBL/GenBank/DDBJ databases">
        <title>Another draft genome of Portunus trituberculatus and its Hox gene families provides insights of decapod evolution.</title>
        <authorList>
            <person name="Jeong J.-H."/>
            <person name="Song I."/>
            <person name="Kim S."/>
            <person name="Choi T."/>
            <person name="Kim D."/>
            <person name="Ryu S."/>
            <person name="Kim W."/>
        </authorList>
    </citation>
    <scope>NUCLEOTIDE SEQUENCE [LARGE SCALE GENOMIC DNA]</scope>
    <source>
        <tissue evidence="2">Muscle</tissue>
    </source>
</reference>
<comment type="caution">
    <text evidence="2">The sequence shown here is derived from an EMBL/GenBank/DDBJ whole genome shotgun (WGS) entry which is preliminary data.</text>
</comment>
<protein>
    <submittedName>
        <fullName evidence="2">Uncharacterized protein</fullName>
    </submittedName>
</protein>
<dbReference type="Proteomes" id="UP000324222">
    <property type="component" value="Unassembled WGS sequence"/>
</dbReference>
<keyword evidence="3" id="KW-1185">Reference proteome</keyword>
<proteinExistence type="predicted"/>
<gene>
    <name evidence="2" type="ORF">E2C01_074534</name>
</gene>
<sequence length="70" mass="8353">MAVEAMFPGERRQQPATPVQKATKTKKNDTMKRAIMERAISVEERYEVRLTYKRELWVRVKCVAVWVERK</sequence>
<name>A0A5B7IHH4_PORTR</name>
<organism evidence="2 3">
    <name type="scientific">Portunus trituberculatus</name>
    <name type="common">Swimming crab</name>
    <name type="synonym">Neptunus trituberculatus</name>
    <dbReference type="NCBI Taxonomy" id="210409"/>
    <lineage>
        <taxon>Eukaryota</taxon>
        <taxon>Metazoa</taxon>
        <taxon>Ecdysozoa</taxon>
        <taxon>Arthropoda</taxon>
        <taxon>Crustacea</taxon>
        <taxon>Multicrustacea</taxon>
        <taxon>Malacostraca</taxon>
        <taxon>Eumalacostraca</taxon>
        <taxon>Eucarida</taxon>
        <taxon>Decapoda</taxon>
        <taxon>Pleocyemata</taxon>
        <taxon>Brachyura</taxon>
        <taxon>Eubrachyura</taxon>
        <taxon>Portunoidea</taxon>
        <taxon>Portunidae</taxon>
        <taxon>Portuninae</taxon>
        <taxon>Portunus</taxon>
    </lineage>
</organism>
<dbReference type="EMBL" id="VSRR010052598">
    <property type="protein sequence ID" value="MPC79974.1"/>
    <property type="molecule type" value="Genomic_DNA"/>
</dbReference>
<accession>A0A5B7IHH4</accession>
<dbReference type="AlphaFoldDB" id="A0A5B7IHH4"/>
<evidence type="ECO:0000256" key="1">
    <source>
        <dbReference type="SAM" id="MobiDB-lite"/>
    </source>
</evidence>
<feature type="region of interest" description="Disordered" evidence="1">
    <location>
        <begin position="1"/>
        <end position="30"/>
    </location>
</feature>
<evidence type="ECO:0000313" key="3">
    <source>
        <dbReference type="Proteomes" id="UP000324222"/>
    </source>
</evidence>
<evidence type="ECO:0000313" key="2">
    <source>
        <dbReference type="EMBL" id="MPC79974.1"/>
    </source>
</evidence>